<protein>
    <submittedName>
        <fullName evidence="1">Uncharacterized protein</fullName>
    </submittedName>
</protein>
<sequence length="37" mass="4123">MSVIHLGHQFYNVYDPDQKVVAATCEVGQPLAVLTYD</sequence>
<evidence type="ECO:0000313" key="2">
    <source>
        <dbReference type="Proteomes" id="UP000265520"/>
    </source>
</evidence>
<proteinExistence type="predicted"/>
<dbReference type="Proteomes" id="UP000265520">
    <property type="component" value="Unassembled WGS sequence"/>
</dbReference>
<reference evidence="1 2" key="1">
    <citation type="journal article" date="2018" name="Front. Plant Sci.">
        <title>Red Clover (Trifolium pratense) and Zigzag Clover (T. medium) - A Picture of Genomic Similarities and Differences.</title>
        <authorList>
            <person name="Dluhosova J."/>
            <person name="Istvanek J."/>
            <person name="Nedelnik J."/>
            <person name="Repkova J."/>
        </authorList>
    </citation>
    <scope>NUCLEOTIDE SEQUENCE [LARGE SCALE GENOMIC DNA]</scope>
    <source>
        <strain evidence="2">cv. 10/8</strain>
        <tissue evidence="1">Leaf</tissue>
    </source>
</reference>
<dbReference type="AlphaFoldDB" id="A0A392UV45"/>
<dbReference type="EMBL" id="LXQA010965045">
    <property type="protein sequence ID" value="MCI79053.1"/>
    <property type="molecule type" value="Genomic_DNA"/>
</dbReference>
<gene>
    <name evidence="1" type="ORF">A2U01_0100324</name>
</gene>
<evidence type="ECO:0000313" key="1">
    <source>
        <dbReference type="EMBL" id="MCI79053.1"/>
    </source>
</evidence>
<name>A0A392UV45_9FABA</name>
<comment type="caution">
    <text evidence="1">The sequence shown here is derived from an EMBL/GenBank/DDBJ whole genome shotgun (WGS) entry which is preliminary data.</text>
</comment>
<accession>A0A392UV45</accession>
<feature type="non-terminal residue" evidence="1">
    <location>
        <position position="37"/>
    </location>
</feature>
<organism evidence="1 2">
    <name type="scientific">Trifolium medium</name>
    <dbReference type="NCBI Taxonomy" id="97028"/>
    <lineage>
        <taxon>Eukaryota</taxon>
        <taxon>Viridiplantae</taxon>
        <taxon>Streptophyta</taxon>
        <taxon>Embryophyta</taxon>
        <taxon>Tracheophyta</taxon>
        <taxon>Spermatophyta</taxon>
        <taxon>Magnoliopsida</taxon>
        <taxon>eudicotyledons</taxon>
        <taxon>Gunneridae</taxon>
        <taxon>Pentapetalae</taxon>
        <taxon>rosids</taxon>
        <taxon>fabids</taxon>
        <taxon>Fabales</taxon>
        <taxon>Fabaceae</taxon>
        <taxon>Papilionoideae</taxon>
        <taxon>50 kb inversion clade</taxon>
        <taxon>NPAAA clade</taxon>
        <taxon>Hologalegina</taxon>
        <taxon>IRL clade</taxon>
        <taxon>Trifolieae</taxon>
        <taxon>Trifolium</taxon>
    </lineage>
</organism>
<keyword evidence="2" id="KW-1185">Reference proteome</keyword>